<proteinExistence type="predicted"/>
<dbReference type="InterPro" id="IPR052163">
    <property type="entry name" value="DGC-Regulatory_Protein"/>
</dbReference>
<dbReference type="NCBIfam" id="TIGR00254">
    <property type="entry name" value="GGDEF"/>
    <property type="match status" value="1"/>
</dbReference>
<dbReference type="InterPro" id="IPR043128">
    <property type="entry name" value="Rev_trsase/Diguanyl_cyclase"/>
</dbReference>
<dbReference type="PANTHER" id="PTHR46663:SF4">
    <property type="entry name" value="DIGUANYLATE CYCLASE DGCT-RELATED"/>
    <property type="match status" value="1"/>
</dbReference>
<evidence type="ECO:0000259" key="1">
    <source>
        <dbReference type="PROSITE" id="PS50887"/>
    </source>
</evidence>
<keyword evidence="3" id="KW-1185">Reference proteome</keyword>
<dbReference type="EMBL" id="WHUT02000013">
    <property type="protein sequence ID" value="NUB46315.1"/>
    <property type="molecule type" value="Genomic_DNA"/>
</dbReference>
<dbReference type="CDD" id="cd01949">
    <property type="entry name" value="GGDEF"/>
    <property type="match status" value="1"/>
</dbReference>
<dbReference type="SMART" id="SM00267">
    <property type="entry name" value="GGDEF"/>
    <property type="match status" value="1"/>
</dbReference>
<dbReference type="Gene3D" id="3.30.450.260">
    <property type="entry name" value="Haem NO binding associated domain"/>
    <property type="match status" value="1"/>
</dbReference>
<protein>
    <submittedName>
        <fullName evidence="2">GGDEF domain-containing protein</fullName>
    </submittedName>
</protein>
<reference evidence="2" key="1">
    <citation type="submission" date="2020-05" db="EMBL/GenBank/DDBJ databases">
        <title>Fertoebacter nigrum gen. nov., sp. nov., a new member of the family Rhodobacteraceae.</title>
        <authorList>
            <person name="Szuroczki S."/>
            <person name="Abbaszade G."/>
            <person name="Buni D."/>
            <person name="Schumann P."/>
            <person name="Toth E."/>
        </authorList>
    </citation>
    <scope>NUCLEOTIDE SEQUENCE</scope>
    <source>
        <strain evidence="2">RG-N-1a</strain>
    </source>
</reference>
<dbReference type="PROSITE" id="PS50887">
    <property type="entry name" value="GGDEF"/>
    <property type="match status" value="1"/>
</dbReference>
<organism evidence="2 3">
    <name type="scientific">Fertoeibacter niger</name>
    <dbReference type="NCBI Taxonomy" id="2656921"/>
    <lineage>
        <taxon>Bacteria</taxon>
        <taxon>Pseudomonadati</taxon>
        <taxon>Pseudomonadota</taxon>
        <taxon>Alphaproteobacteria</taxon>
        <taxon>Rhodobacterales</taxon>
        <taxon>Paracoccaceae</taxon>
        <taxon>Fertoeibacter</taxon>
    </lineage>
</organism>
<dbReference type="Gene3D" id="3.30.70.270">
    <property type="match status" value="1"/>
</dbReference>
<dbReference type="Pfam" id="PF00990">
    <property type="entry name" value="GGDEF"/>
    <property type="match status" value="1"/>
</dbReference>
<dbReference type="InterPro" id="IPR000160">
    <property type="entry name" value="GGDEF_dom"/>
</dbReference>
<gene>
    <name evidence="2" type="ORF">GEU84_018130</name>
</gene>
<evidence type="ECO:0000313" key="2">
    <source>
        <dbReference type="EMBL" id="NUB46315.1"/>
    </source>
</evidence>
<evidence type="ECO:0000313" key="3">
    <source>
        <dbReference type="Proteomes" id="UP000484076"/>
    </source>
</evidence>
<dbReference type="AlphaFoldDB" id="A0A8X8H344"/>
<accession>A0A8X8H344</accession>
<dbReference type="PANTHER" id="PTHR46663">
    <property type="entry name" value="DIGUANYLATE CYCLASE DGCT-RELATED"/>
    <property type="match status" value="1"/>
</dbReference>
<name>A0A8X8H344_9RHOB</name>
<dbReference type="Proteomes" id="UP000484076">
    <property type="component" value="Unassembled WGS sequence"/>
</dbReference>
<sequence>MDRAVLNRLMPMHLCLSHAGLVLNCGPTLRKIFPVTRLSGRGFFTLFDIRRPGGITDMAALQDRAGERLYLSLRDQPQAGFRGIAAPLADDAGLLLNLSFGIGVLDAVRNYGLTDADFAATDLAVELLYLVEAKSAVMEELRQLNLRLQGAKTAAEQQALTDTLTGLGNRRALDRVLERAIAGAVPFGLMHVDLDFFKAVNDSLGHAAGDHVLREVARILSEETRSGDTVARVGGDEFVVVFPGLADASRLGAIARRMITRLNLPMVFEGKPCRVSASIGMTLSTHHDPALPDRMLAAADHALYAAKHAGRSCAVLAPQPGVQP</sequence>
<dbReference type="InterPro" id="IPR029787">
    <property type="entry name" value="Nucleotide_cyclase"/>
</dbReference>
<feature type="domain" description="GGDEF" evidence="1">
    <location>
        <begin position="185"/>
        <end position="319"/>
    </location>
</feature>
<dbReference type="SUPFAM" id="SSF55073">
    <property type="entry name" value="Nucleotide cyclase"/>
    <property type="match status" value="1"/>
</dbReference>
<comment type="caution">
    <text evidence="2">The sequence shown here is derived from an EMBL/GenBank/DDBJ whole genome shotgun (WGS) entry which is preliminary data.</text>
</comment>
<dbReference type="InterPro" id="IPR042463">
    <property type="entry name" value="HNOB_dom_associated_sf"/>
</dbReference>